<evidence type="ECO:0000259" key="6">
    <source>
        <dbReference type="Pfam" id="PF05460"/>
    </source>
</evidence>
<reference evidence="8 9" key="1">
    <citation type="journal article" date="2023" name="Hortic Res">
        <title>Pangenome of water caltrop reveals structural variations and asymmetric subgenome divergence after allopolyploidization.</title>
        <authorList>
            <person name="Zhang X."/>
            <person name="Chen Y."/>
            <person name="Wang L."/>
            <person name="Yuan Y."/>
            <person name="Fang M."/>
            <person name="Shi L."/>
            <person name="Lu R."/>
            <person name="Comes H.P."/>
            <person name="Ma Y."/>
            <person name="Chen Y."/>
            <person name="Huang G."/>
            <person name="Zhou Y."/>
            <person name="Zheng Z."/>
            <person name="Qiu Y."/>
        </authorList>
    </citation>
    <scope>NUCLEOTIDE SEQUENCE [LARGE SCALE GENOMIC DNA]</scope>
    <source>
        <tissue evidence="8">Roots</tissue>
    </source>
</reference>
<evidence type="ECO:0000313" key="8">
    <source>
        <dbReference type="EMBL" id="KAK4777869.1"/>
    </source>
</evidence>
<dbReference type="EMBL" id="JAXIOK010000002">
    <property type="protein sequence ID" value="KAK4777869.1"/>
    <property type="molecule type" value="Genomic_DNA"/>
</dbReference>
<dbReference type="CDD" id="cd11583">
    <property type="entry name" value="Orc6_mid"/>
    <property type="match status" value="1"/>
</dbReference>
<evidence type="ECO:0000256" key="5">
    <source>
        <dbReference type="ARBA" id="ARBA00023242"/>
    </source>
</evidence>
<dbReference type="Pfam" id="PF05460">
    <property type="entry name" value="ORC6"/>
    <property type="match status" value="1"/>
</dbReference>
<dbReference type="GO" id="GO:0003677">
    <property type="term" value="F:DNA binding"/>
    <property type="evidence" value="ECO:0007669"/>
    <property type="project" value="UniProtKB-KW"/>
</dbReference>
<comment type="subcellular location">
    <subcellularLocation>
        <location evidence="1">Nucleus</location>
    </subcellularLocation>
</comment>
<sequence length="286" mass="32483">MDLTSIAKRLGVSDKHLVSKAAELRRLCDLRFDSSIIGVGEICKAVICLEIAANRSEVIFDRPNAIKLSGLSEKAYNRSFNCMQNMLGVKNTLDIRELGIQFGCIRLIPFVKKGLSLYKERFVTSLPVSRRATADFTRPVFTAVAFYLSARKHKLKVDKLRLIEVCGTSEREFSCVSNSMMDLCFDVFGIEKEKKDPREIKGNRDLLDAMPEKRSLEDGGYISDDGPEPSCYKKRKQMEKREYVQWKSSVLESNEKNKGEVSCKRAKQTKINFVKKAPETQELEAT</sequence>
<evidence type="ECO:0000256" key="3">
    <source>
        <dbReference type="ARBA" id="ARBA00022705"/>
    </source>
</evidence>
<dbReference type="PANTHER" id="PTHR13394">
    <property type="entry name" value="ORIGIN RECOGNITION COMPLEX SUBUNIT 6"/>
    <property type="match status" value="1"/>
</dbReference>
<dbReference type="PANTHER" id="PTHR13394:SF0">
    <property type="entry name" value="ORIGIN RECOGNITION COMPLEX SUBUNIT 6"/>
    <property type="match status" value="1"/>
</dbReference>
<organism evidence="8 9">
    <name type="scientific">Trapa incisa</name>
    <dbReference type="NCBI Taxonomy" id="236973"/>
    <lineage>
        <taxon>Eukaryota</taxon>
        <taxon>Viridiplantae</taxon>
        <taxon>Streptophyta</taxon>
        <taxon>Embryophyta</taxon>
        <taxon>Tracheophyta</taxon>
        <taxon>Spermatophyta</taxon>
        <taxon>Magnoliopsida</taxon>
        <taxon>eudicotyledons</taxon>
        <taxon>Gunneridae</taxon>
        <taxon>Pentapetalae</taxon>
        <taxon>rosids</taxon>
        <taxon>malvids</taxon>
        <taxon>Myrtales</taxon>
        <taxon>Lythraceae</taxon>
        <taxon>Trapa</taxon>
    </lineage>
</organism>
<dbReference type="Pfam" id="PF21913">
    <property type="entry name" value="ORC6_2nd"/>
    <property type="match status" value="1"/>
</dbReference>
<keyword evidence="4" id="KW-0238">DNA-binding</keyword>
<dbReference type="InterPro" id="IPR020529">
    <property type="entry name" value="ORC6_met/pln"/>
</dbReference>
<keyword evidence="3" id="KW-0235">DNA replication</keyword>
<evidence type="ECO:0000256" key="1">
    <source>
        <dbReference type="ARBA" id="ARBA00004123"/>
    </source>
</evidence>
<dbReference type="Gene3D" id="1.10.472.10">
    <property type="entry name" value="Cyclin-like"/>
    <property type="match status" value="1"/>
</dbReference>
<gene>
    <name evidence="8" type="ORF">SAY87_018056</name>
</gene>
<dbReference type="GO" id="GO:0006270">
    <property type="term" value="P:DNA replication initiation"/>
    <property type="evidence" value="ECO:0007669"/>
    <property type="project" value="TreeGrafter"/>
</dbReference>
<evidence type="ECO:0000313" key="9">
    <source>
        <dbReference type="Proteomes" id="UP001345219"/>
    </source>
</evidence>
<dbReference type="Proteomes" id="UP001345219">
    <property type="component" value="Chromosome 14"/>
</dbReference>
<evidence type="ECO:0000256" key="2">
    <source>
        <dbReference type="ARBA" id="ARBA00010840"/>
    </source>
</evidence>
<evidence type="ECO:0000256" key="4">
    <source>
        <dbReference type="ARBA" id="ARBA00023125"/>
    </source>
</evidence>
<name>A0AAN7L5E3_9MYRT</name>
<feature type="domain" description="ORC6 second cyclin-like" evidence="7">
    <location>
        <begin position="93"/>
        <end position="182"/>
    </location>
</feature>
<dbReference type="InterPro" id="IPR008721">
    <property type="entry name" value="ORC6_cyclin_first"/>
</dbReference>
<evidence type="ECO:0008006" key="10">
    <source>
        <dbReference type="Google" id="ProtNLM"/>
    </source>
</evidence>
<evidence type="ECO:0000259" key="7">
    <source>
        <dbReference type="Pfam" id="PF21913"/>
    </source>
</evidence>
<comment type="similarity">
    <text evidence="2">Belongs to the ORC6 family.</text>
</comment>
<keyword evidence="9" id="KW-1185">Reference proteome</keyword>
<dbReference type="AlphaFoldDB" id="A0AAN7L5E3"/>
<proteinExistence type="inferred from homology"/>
<dbReference type="InterPro" id="IPR054113">
    <property type="entry name" value="ORC6_cyclin-like_2nd"/>
</dbReference>
<protein>
    <recommendedName>
        <fullName evidence="10">Origin recognition complex subunit 6</fullName>
    </recommendedName>
</protein>
<feature type="domain" description="ORC6 first cyclin-like" evidence="6">
    <location>
        <begin position="3"/>
        <end position="90"/>
    </location>
</feature>
<keyword evidence="5" id="KW-0539">Nucleus</keyword>
<dbReference type="GO" id="GO:0005664">
    <property type="term" value="C:nuclear origin of replication recognition complex"/>
    <property type="evidence" value="ECO:0007669"/>
    <property type="project" value="InterPro"/>
</dbReference>
<comment type="caution">
    <text evidence="8">The sequence shown here is derived from an EMBL/GenBank/DDBJ whole genome shotgun (WGS) entry which is preliminary data.</text>
</comment>
<accession>A0AAN7L5E3</accession>